<dbReference type="Gene3D" id="1.10.8.350">
    <property type="entry name" value="Bacterial muramidase"/>
    <property type="match status" value="1"/>
</dbReference>
<dbReference type="PANTHER" id="PTHR30163:SF8">
    <property type="entry name" value="LYTIC MUREIN TRANSGLYCOSYLASE"/>
    <property type="match status" value="1"/>
</dbReference>
<keyword evidence="4" id="KW-1185">Reference proteome</keyword>
<dbReference type="EMBL" id="CP036498">
    <property type="protein sequence ID" value="QUS38493.1"/>
    <property type="molecule type" value="Genomic_DNA"/>
</dbReference>
<reference evidence="3 4" key="1">
    <citation type="submission" date="2019-02" db="EMBL/GenBank/DDBJ databases">
        <title>Emended description of the genus Rhodopseudomonas and description of Rhodopseudomonas albus sp. nov., a non-phototrophic, heavy-metal-tolerant bacterium isolated from garden soil.</title>
        <authorList>
            <person name="Bao Z."/>
            <person name="Cao W.W."/>
            <person name="Sato Y."/>
            <person name="Nishizawa T."/>
            <person name="Zhao J."/>
            <person name="Guo Y."/>
            <person name="Ohta H."/>
        </authorList>
    </citation>
    <scope>NUCLEOTIDE SEQUENCE [LARGE SCALE GENOMIC DNA]</scope>
    <source>
        <strain evidence="3 4">SK50-23</strain>
    </source>
</reference>
<dbReference type="PANTHER" id="PTHR30163">
    <property type="entry name" value="MEMBRANE-BOUND LYTIC MUREIN TRANSGLYCOSYLASE B"/>
    <property type="match status" value="1"/>
</dbReference>
<dbReference type="NCBIfam" id="TIGR02283">
    <property type="entry name" value="MltB_2"/>
    <property type="match status" value="1"/>
</dbReference>
<sequence>MTPISRLRLAAIATLSIASAAFATPSYAAKCGGDFQGFVAAMSQEAAAAGVSQSVIQQAFAGVTQDQAVLNFDRRQRGTFNKTFEQYVSTRVGAGRIKMGLQMLQRHASLLSRIEQRFGVPPEIVVAIWGLESDFGKGDIGKMPVIRTLATMAHDCRRTELFQGELLAALKIVQRGDLPLKDLVGAYAGELGQTQFLPSSYIKYGVDFDGNGHVDLRHSVPDVLASTANLLKTAGFKGGQPYGEGTPNFEAMREWNRATIYRKTIGYFADRLAAGG</sequence>
<feature type="signal peptide" evidence="1">
    <location>
        <begin position="1"/>
        <end position="23"/>
    </location>
</feature>
<keyword evidence="1" id="KW-0732">Signal</keyword>
<evidence type="ECO:0000313" key="3">
    <source>
        <dbReference type="EMBL" id="QUS38493.1"/>
    </source>
</evidence>
<gene>
    <name evidence="3" type="ORF">RPMA_06345</name>
</gene>
<dbReference type="Gene3D" id="1.10.530.10">
    <property type="match status" value="1"/>
</dbReference>
<dbReference type="CDD" id="cd13399">
    <property type="entry name" value="Slt35-like"/>
    <property type="match status" value="1"/>
</dbReference>
<organism evidence="3 4">
    <name type="scientific">Tardiphaga alba</name>
    <dbReference type="NCBI Taxonomy" id="340268"/>
    <lineage>
        <taxon>Bacteria</taxon>
        <taxon>Pseudomonadati</taxon>
        <taxon>Pseudomonadota</taxon>
        <taxon>Alphaproteobacteria</taxon>
        <taxon>Hyphomicrobiales</taxon>
        <taxon>Nitrobacteraceae</taxon>
        <taxon>Tardiphaga</taxon>
    </lineage>
</organism>
<evidence type="ECO:0000256" key="1">
    <source>
        <dbReference type="SAM" id="SignalP"/>
    </source>
</evidence>
<dbReference type="Pfam" id="PF13406">
    <property type="entry name" value="SLT_2"/>
    <property type="match status" value="1"/>
</dbReference>
<dbReference type="InterPro" id="IPR023346">
    <property type="entry name" value="Lysozyme-like_dom_sf"/>
</dbReference>
<dbReference type="InterPro" id="IPR043426">
    <property type="entry name" value="MltB-like"/>
</dbReference>
<proteinExistence type="predicted"/>
<evidence type="ECO:0000259" key="2">
    <source>
        <dbReference type="Pfam" id="PF13406"/>
    </source>
</evidence>
<dbReference type="Proteomes" id="UP000682843">
    <property type="component" value="Chromosome"/>
</dbReference>
<feature type="chain" id="PRO_5045816226" evidence="1">
    <location>
        <begin position="24"/>
        <end position="276"/>
    </location>
</feature>
<dbReference type="InterPro" id="IPR011970">
    <property type="entry name" value="MltB_2"/>
</dbReference>
<protein>
    <submittedName>
        <fullName evidence="3">Lytic murein transglycosylase</fullName>
    </submittedName>
</protein>
<name>A0ABX8A7P7_9BRAD</name>
<dbReference type="InterPro" id="IPR031304">
    <property type="entry name" value="SLT_2"/>
</dbReference>
<feature type="domain" description="Transglycosylase SLT" evidence="2">
    <location>
        <begin position="35"/>
        <end position="243"/>
    </location>
</feature>
<dbReference type="SUPFAM" id="SSF53955">
    <property type="entry name" value="Lysozyme-like"/>
    <property type="match status" value="1"/>
</dbReference>
<accession>A0ABX8A7P7</accession>
<evidence type="ECO:0000313" key="4">
    <source>
        <dbReference type="Proteomes" id="UP000682843"/>
    </source>
</evidence>